<keyword evidence="2" id="KW-1185">Reference proteome</keyword>
<proteinExistence type="predicted"/>
<dbReference type="AlphaFoldDB" id="A0A1M7XWT8"/>
<dbReference type="RefSeq" id="WP_073611651.1">
    <property type="nucleotide sequence ID" value="NZ_FRFE01000001.1"/>
</dbReference>
<gene>
    <name evidence="1" type="ORF">SAMN02745220_00300</name>
</gene>
<dbReference type="Proteomes" id="UP000184603">
    <property type="component" value="Unassembled WGS sequence"/>
</dbReference>
<accession>A0A1M7XWT8</accession>
<protein>
    <submittedName>
        <fullName evidence="1">Uncharacterized protein</fullName>
    </submittedName>
</protein>
<organism evidence="1 2">
    <name type="scientific">Desulfopila aestuarii DSM 18488</name>
    <dbReference type="NCBI Taxonomy" id="1121416"/>
    <lineage>
        <taxon>Bacteria</taxon>
        <taxon>Pseudomonadati</taxon>
        <taxon>Thermodesulfobacteriota</taxon>
        <taxon>Desulfobulbia</taxon>
        <taxon>Desulfobulbales</taxon>
        <taxon>Desulfocapsaceae</taxon>
        <taxon>Desulfopila</taxon>
    </lineage>
</organism>
<name>A0A1M7XWT8_9BACT</name>
<dbReference type="EMBL" id="FRFE01000001">
    <property type="protein sequence ID" value="SHO43111.1"/>
    <property type="molecule type" value="Genomic_DNA"/>
</dbReference>
<reference evidence="1 2" key="1">
    <citation type="submission" date="2016-12" db="EMBL/GenBank/DDBJ databases">
        <authorList>
            <person name="Song W.-J."/>
            <person name="Kurnit D.M."/>
        </authorList>
    </citation>
    <scope>NUCLEOTIDE SEQUENCE [LARGE SCALE GENOMIC DNA]</scope>
    <source>
        <strain evidence="1 2">DSM 18488</strain>
    </source>
</reference>
<sequence length="126" mass="14254">MGRFLAFFLYDVETLTNRYETGAQTSFDPFTGEAILPAFSLPSARIEQLCVPSCSPEFSSPFDIDAVPADCPSSDFPFIAERIYGRAGYAYTRRLLADFFAWQRIVSIFLYDRREKISPRLPASGK</sequence>
<evidence type="ECO:0000313" key="2">
    <source>
        <dbReference type="Proteomes" id="UP000184603"/>
    </source>
</evidence>
<dbReference type="STRING" id="1121416.SAMN02745220_00300"/>
<evidence type="ECO:0000313" key="1">
    <source>
        <dbReference type="EMBL" id="SHO43111.1"/>
    </source>
</evidence>